<feature type="domain" description="NAC" evidence="5">
    <location>
        <begin position="7"/>
        <end position="165"/>
    </location>
</feature>
<name>A0AAP0GDH4_9ASPA</name>
<keyword evidence="1" id="KW-0805">Transcription regulation</keyword>
<keyword evidence="7" id="KW-1185">Reference proteome</keyword>
<dbReference type="AlphaFoldDB" id="A0AAP0GDH4"/>
<evidence type="ECO:0000256" key="2">
    <source>
        <dbReference type="ARBA" id="ARBA00023125"/>
    </source>
</evidence>
<keyword evidence="4" id="KW-0539">Nucleus</keyword>
<dbReference type="EMBL" id="JBBWWQ010000003">
    <property type="protein sequence ID" value="KAK8952513.1"/>
    <property type="molecule type" value="Genomic_DNA"/>
</dbReference>
<dbReference type="SUPFAM" id="SSF101941">
    <property type="entry name" value="NAC domain"/>
    <property type="match status" value="1"/>
</dbReference>
<evidence type="ECO:0000313" key="7">
    <source>
        <dbReference type="Proteomes" id="UP001418222"/>
    </source>
</evidence>
<dbReference type="PANTHER" id="PTHR31744">
    <property type="entry name" value="PROTEIN CUP-SHAPED COTYLEDON 2-RELATED"/>
    <property type="match status" value="1"/>
</dbReference>
<dbReference type="PROSITE" id="PS51005">
    <property type="entry name" value="NAC"/>
    <property type="match status" value="1"/>
</dbReference>
<sequence>MEGESCVPPGFRFHPTEEELVGYYLRRKIAFQRFDIEVISDIDLYKIEPWDLQDKCRLGYEEQKEWYFFSHKDKKYPSGTRTNRATAAGFWKATGRDKAILLSKSKLMIGMRKTLVFYEGRAPNGRKSDWIMHEYRLQSTEEGPPQACSYQPNLSHHFLSRAFFSPNMGAYAKKCISTWKTKEHLWPGLFDAIVEVEEGWVVCRAFKKQSPNPARTQCFSNYMNPSYFIRDKTQYHEIFQTETTSARSIAAAGAAGNFNIHDHPPHIGFGIRSESKENQNLFENIPHLVDSPAFSSSSNFMARDYSFETAGGGGGVVVDWKNLDSLLASSQLADSTSCSNLNALIMNGVDYGVDDDQSPPGWRE</sequence>
<dbReference type="InterPro" id="IPR003441">
    <property type="entry name" value="NAC-dom"/>
</dbReference>
<protein>
    <submittedName>
        <fullName evidence="6">NAC domain-containing protein 7</fullName>
    </submittedName>
</protein>
<evidence type="ECO:0000256" key="1">
    <source>
        <dbReference type="ARBA" id="ARBA00023015"/>
    </source>
</evidence>
<evidence type="ECO:0000256" key="4">
    <source>
        <dbReference type="ARBA" id="ARBA00023242"/>
    </source>
</evidence>
<organism evidence="6 7">
    <name type="scientific">Platanthera zijinensis</name>
    <dbReference type="NCBI Taxonomy" id="2320716"/>
    <lineage>
        <taxon>Eukaryota</taxon>
        <taxon>Viridiplantae</taxon>
        <taxon>Streptophyta</taxon>
        <taxon>Embryophyta</taxon>
        <taxon>Tracheophyta</taxon>
        <taxon>Spermatophyta</taxon>
        <taxon>Magnoliopsida</taxon>
        <taxon>Liliopsida</taxon>
        <taxon>Asparagales</taxon>
        <taxon>Orchidaceae</taxon>
        <taxon>Orchidoideae</taxon>
        <taxon>Orchideae</taxon>
        <taxon>Orchidinae</taxon>
        <taxon>Platanthera</taxon>
    </lineage>
</organism>
<dbReference type="Gene3D" id="2.170.150.80">
    <property type="entry name" value="NAC domain"/>
    <property type="match status" value="1"/>
</dbReference>
<evidence type="ECO:0000256" key="3">
    <source>
        <dbReference type="ARBA" id="ARBA00023163"/>
    </source>
</evidence>
<gene>
    <name evidence="6" type="primary">NAC007</name>
    <name evidence="6" type="ORF">KSP39_PZI003557</name>
</gene>
<reference evidence="6 7" key="1">
    <citation type="journal article" date="2022" name="Nat. Plants">
        <title>Genomes of leafy and leafless Platanthera orchids illuminate the evolution of mycoheterotrophy.</title>
        <authorList>
            <person name="Li M.H."/>
            <person name="Liu K.W."/>
            <person name="Li Z."/>
            <person name="Lu H.C."/>
            <person name="Ye Q.L."/>
            <person name="Zhang D."/>
            <person name="Wang J.Y."/>
            <person name="Li Y.F."/>
            <person name="Zhong Z.M."/>
            <person name="Liu X."/>
            <person name="Yu X."/>
            <person name="Liu D.K."/>
            <person name="Tu X.D."/>
            <person name="Liu B."/>
            <person name="Hao Y."/>
            <person name="Liao X.Y."/>
            <person name="Jiang Y.T."/>
            <person name="Sun W.H."/>
            <person name="Chen J."/>
            <person name="Chen Y.Q."/>
            <person name="Ai Y."/>
            <person name="Zhai J.W."/>
            <person name="Wu S.S."/>
            <person name="Zhou Z."/>
            <person name="Hsiao Y.Y."/>
            <person name="Wu W.L."/>
            <person name="Chen Y.Y."/>
            <person name="Lin Y.F."/>
            <person name="Hsu J.L."/>
            <person name="Li C.Y."/>
            <person name="Wang Z.W."/>
            <person name="Zhao X."/>
            <person name="Zhong W.Y."/>
            <person name="Ma X.K."/>
            <person name="Ma L."/>
            <person name="Huang J."/>
            <person name="Chen G.Z."/>
            <person name="Huang M.Z."/>
            <person name="Huang L."/>
            <person name="Peng D.H."/>
            <person name="Luo Y.B."/>
            <person name="Zou S.Q."/>
            <person name="Chen S.P."/>
            <person name="Lan S."/>
            <person name="Tsai W.C."/>
            <person name="Van de Peer Y."/>
            <person name="Liu Z.J."/>
        </authorList>
    </citation>
    <scope>NUCLEOTIDE SEQUENCE [LARGE SCALE GENOMIC DNA]</scope>
    <source>
        <strain evidence="6">Lor287</strain>
    </source>
</reference>
<evidence type="ECO:0000313" key="6">
    <source>
        <dbReference type="EMBL" id="KAK8952513.1"/>
    </source>
</evidence>
<dbReference type="PANTHER" id="PTHR31744:SF211">
    <property type="entry name" value="OS04G0691300 PROTEIN"/>
    <property type="match status" value="1"/>
</dbReference>
<keyword evidence="2" id="KW-0238">DNA-binding</keyword>
<proteinExistence type="predicted"/>
<dbReference type="GO" id="GO:0006355">
    <property type="term" value="P:regulation of DNA-templated transcription"/>
    <property type="evidence" value="ECO:0007669"/>
    <property type="project" value="InterPro"/>
</dbReference>
<evidence type="ECO:0000259" key="5">
    <source>
        <dbReference type="PROSITE" id="PS51005"/>
    </source>
</evidence>
<dbReference type="Proteomes" id="UP001418222">
    <property type="component" value="Unassembled WGS sequence"/>
</dbReference>
<comment type="caution">
    <text evidence="6">The sequence shown here is derived from an EMBL/GenBank/DDBJ whole genome shotgun (WGS) entry which is preliminary data.</text>
</comment>
<accession>A0AAP0GDH4</accession>
<keyword evidence="3" id="KW-0804">Transcription</keyword>
<dbReference type="InterPro" id="IPR036093">
    <property type="entry name" value="NAC_dom_sf"/>
</dbReference>
<dbReference type="Pfam" id="PF02365">
    <property type="entry name" value="NAM"/>
    <property type="match status" value="1"/>
</dbReference>
<dbReference type="GO" id="GO:0003677">
    <property type="term" value="F:DNA binding"/>
    <property type="evidence" value="ECO:0007669"/>
    <property type="project" value="UniProtKB-KW"/>
</dbReference>